<evidence type="ECO:0000313" key="5">
    <source>
        <dbReference type="Proteomes" id="UP001373714"/>
    </source>
</evidence>
<feature type="compositionally biased region" description="Low complexity" evidence="2">
    <location>
        <begin position="691"/>
        <end position="701"/>
    </location>
</feature>
<protein>
    <recommendedName>
        <fullName evidence="3">Rab-GAP TBC domain-containing protein</fullName>
    </recommendedName>
</protein>
<feature type="compositionally biased region" description="Low complexity" evidence="2">
    <location>
        <begin position="632"/>
        <end position="649"/>
    </location>
</feature>
<keyword evidence="5" id="KW-1185">Reference proteome</keyword>
<comment type="caution">
    <text evidence="4">The sequence shown here is derived from an EMBL/GenBank/DDBJ whole genome shotgun (WGS) entry which is preliminary data.</text>
</comment>
<feature type="compositionally biased region" description="Pro residues" evidence="2">
    <location>
        <begin position="392"/>
        <end position="411"/>
    </location>
</feature>
<dbReference type="Proteomes" id="UP001373714">
    <property type="component" value="Unassembled WGS sequence"/>
</dbReference>
<dbReference type="PANTHER" id="PTHR22957">
    <property type="entry name" value="TBC1 DOMAIN FAMILY MEMBER GTPASE-ACTIVATING PROTEIN"/>
    <property type="match status" value="1"/>
</dbReference>
<gene>
    <name evidence="4" type="ORF">TWF730_003795</name>
</gene>
<feature type="compositionally biased region" description="Low complexity" evidence="2">
    <location>
        <begin position="656"/>
        <end position="675"/>
    </location>
</feature>
<dbReference type="PROSITE" id="PS50086">
    <property type="entry name" value="TBC_RABGAP"/>
    <property type="match status" value="1"/>
</dbReference>
<feature type="compositionally biased region" description="Gly residues" evidence="2">
    <location>
        <begin position="742"/>
        <end position="762"/>
    </location>
</feature>
<organism evidence="4 5">
    <name type="scientific">Orbilia blumenaviensis</name>
    <dbReference type="NCBI Taxonomy" id="1796055"/>
    <lineage>
        <taxon>Eukaryota</taxon>
        <taxon>Fungi</taxon>
        <taxon>Dikarya</taxon>
        <taxon>Ascomycota</taxon>
        <taxon>Pezizomycotina</taxon>
        <taxon>Orbiliomycetes</taxon>
        <taxon>Orbiliales</taxon>
        <taxon>Orbiliaceae</taxon>
        <taxon>Orbilia</taxon>
    </lineage>
</organism>
<dbReference type="GO" id="GO:0005096">
    <property type="term" value="F:GTPase activator activity"/>
    <property type="evidence" value="ECO:0007669"/>
    <property type="project" value="UniProtKB-KW"/>
</dbReference>
<sequence length="808" mass="88955">MKDIQQVREQWGAYLRSISSFEALQAASLSDLNIANGIGHKALRSLLWKSLLLCHKLDLSTLIAAIRKERSAYDEHKSKYLRPLNNEQDPERFAGSDPLADDESSPWTSLRHDEQLRDEIQKDIDRTYPDTEFFRSIDVQVTLSNVLFVWSKLNPDTSYRQGMHELAAPVYWVIHSDAIEDQNNKSEKSDGGFTSVSVSMLTVDQEDTMKELLDAKYIEHDTFSLFQKIMLFAKSWYEMGHGEEKTVGGVPASSPIVRKSEYIHEGLLGVVDPELAYHLDQLGVLPQIFLIRWIRLMFGREFTFDETLGLWDGIFVEDPTLQIVDYISVAMILRIRWKLLEADYSTALTLLLRYESPSSTPPLTLLKDAIHLRDDLSTNTASRLITKHTSRPPNPSPPPYIRSGTPPPPQPSILTLSPRLTGASVVNNLHLNNIESLMHDVASKMRDSSERWGVNKALREAMGEVKRVSAGVGEQQRDILKRWTDSMERQNVLGAILEEGIKVLEEQFTTEEASASANEKAGGSSDETEKRRKDALERIKYVRNCLLDSKTALDRRWLTEVPDTATNINPATPREASTATSPPPPPQLSPRRQIPPTSPIPISAKPPPFPTYFQASNNNITSTPESEPTRYADPITPQPTITTTAADILPTPPPLLQQQQHHQHQQPQQRTRQPLASPFVPKSTGLPLWRPPSSSTSTSRSVSETPNPNPTAAGAAPKPRRSLAQSQFAWMLGDDTTDKGKGGFFGGPGGGGGGGGGGGAIGGSKSFSGPSGGRRGAASIDHTGLFGAPDNGSSGDTGDKKNGLFGNS</sequence>
<feature type="region of interest" description="Disordered" evidence="2">
    <location>
        <begin position="383"/>
        <end position="411"/>
    </location>
</feature>
<feature type="region of interest" description="Disordered" evidence="2">
    <location>
        <begin position="564"/>
        <end position="808"/>
    </location>
</feature>
<dbReference type="AlphaFoldDB" id="A0AAV9U1J6"/>
<reference evidence="4 5" key="1">
    <citation type="submission" date="2019-10" db="EMBL/GenBank/DDBJ databases">
        <authorList>
            <person name="Palmer J.M."/>
        </authorList>
    </citation>
    <scope>NUCLEOTIDE SEQUENCE [LARGE SCALE GENOMIC DNA]</scope>
    <source>
        <strain evidence="4 5">TWF730</strain>
    </source>
</reference>
<accession>A0AAV9U1J6</accession>
<dbReference type="InterPro" id="IPR000195">
    <property type="entry name" value="Rab-GAP-TBC_dom"/>
</dbReference>
<feature type="compositionally biased region" description="Polar residues" evidence="2">
    <location>
        <begin position="613"/>
        <end position="626"/>
    </location>
</feature>
<feature type="region of interest" description="Disordered" evidence="2">
    <location>
        <begin position="510"/>
        <end position="531"/>
    </location>
</feature>
<dbReference type="Gene3D" id="1.10.472.80">
    <property type="entry name" value="Ypt/Rab-GAP domain of gyp1p, domain 3"/>
    <property type="match status" value="1"/>
</dbReference>
<feature type="compositionally biased region" description="Low complexity" evidence="2">
    <location>
        <begin position="570"/>
        <end position="580"/>
    </location>
</feature>
<dbReference type="SUPFAM" id="SSF47923">
    <property type="entry name" value="Ypt/Rab-GAP domain of gyp1p"/>
    <property type="match status" value="2"/>
</dbReference>
<dbReference type="PANTHER" id="PTHR22957:SF337">
    <property type="entry name" value="TBC1 DOMAIN FAMILY MEMBER 5"/>
    <property type="match status" value="1"/>
</dbReference>
<name>A0AAV9U1J6_9PEZI</name>
<evidence type="ECO:0000259" key="3">
    <source>
        <dbReference type="PROSITE" id="PS50086"/>
    </source>
</evidence>
<dbReference type="EMBL" id="JAVHNS010000016">
    <property type="protein sequence ID" value="KAK6333609.1"/>
    <property type="molecule type" value="Genomic_DNA"/>
</dbReference>
<evidence type="ECO:0000313" key="4">
    <source>
        <dbReference type="EMBL" id="KAK6333609.1"/>
    </source>
</evidence>
<dbReference type="FunFam" id="1.10.8.270:FF:000031">
    <property type="entry name" value="TBC1 domain family member 5"/>
    <property type="match status" value="1"/>
</dbReference>
<evidence type="ECO:0000256" key="2">
    <source>
        <dbReference type="SAM" id="MobiDB-lite"/>
    </source>
</evidence>
<keyword evidence="1" id="KW-0343">GTPase activation</keyword>
<dbReference type="FunFam" id="1.10.472.80:FF:000038">
    <property type="entry name" value="TBC1 domain family member 5"/>
    <property type="match status" value="1"/>
</dbReference>
<dbReference type="SMART" id="SM00164">
    <property type="entry name" value="TBC"/>
    <property type="match status" value="1"/>
</dbReference>
<dbReference type="InterPro" id="IPR035969">
    <property type="entry name" value="Rab-GAP_TBC_sf"/>
</dbReference>
<dbReference type="Gene3D" id="1.10.8.270">
    <property type="entry name" value="putative rabgap domain of human tbc1 domain family member 14 like domains"/>
    <property type="match status" value="1"/>
</dbReference>
<feature type="region of interest" description="Disordered" evidence="2">
    <location>
        <begin position="79"/>
        <end position="112"/>
    </location>
</feature>
<dbReference type="Pfam" id="PF00566">
    <property type="entry name" value="RabGAP-TBC"/>
    <property type="match status" value="1"/>
</dbReference>
<feature type="domain" description="Rab-GAP TBC" evidence="3">
    <location>
        <begin position="38"/>
        <end position="318"/>
    </location>
</feature>
<proteinExistence type="predicted"/>
<evidence type="ECO:0000256" key="1">
    <source>
        <dbReference type="ARBA" id="ARBA00022468"/>
    </source>
</evidence>
<feature type="compositionally biased region" description="Pro residues" evidence="2">
    <location>
        <begin position="596"/>
        <end position="610"/>
    </location>
</feature>